<sequence>MPLTINSPISLSLRLYFQPSPMVDAPLDSASSAWGANARSPHGTHQGLKSSILVRQEPSRQWRSANPVASGGLRRVLVMQGDHCTARACLGDSSEFNGPPITPAGVDLGSSYSSSLTRDHPSLQSEVVGSATGGGGLHSCLARATARALRRGFAKLVAYGCKPTDGSNSSPHACPLFCIQIEDVPVVPTTGGGLAAILSSAG</sequence>
<dbReference type="InParanoid" id="A0A0H2RZL2"/>
<organism evidence="2 3">
    <name type="scientific">Schizopora paradoxa</name>
    <dbReference type="NCBI Taxonomy" id="27342"/>
    <lineage>
        <taxon>Eukaryota</taxon>
        <taxon>Fungi</taxon>
        <taxon>Dikarya</taxon>
        <taxon>Basidiomycota</taxon>
        <taxon>Agaricomycotina</taxon>
        <taxon>Agaricomycetes</taxon>
        <taxon>Hymenochaetales</taxon>
        <taxon>Schizoporaceae</taxon>
        <taxon>Schizopora</taxon>
    </lineage>
</organism>
<dbReference type="Proteomes" id="UP000053477">
    <property type="component" value="Unassembled WGS sequence"/>
</dbReference>
<dbReference type="EMBL" id="KQ086032">
    <property type="protein sequence ID" value="KLO10226.1"/>
    <property type="molecule type" value="Genomic_DNA"/>
</dbReference>
<proteinExistence type="predicted"/>
<protein>
    <submittedName>
        <fullName evidence="2">Uncharacterized protein</fullName>
    </submittedName>
</protein>
<gene>
    <name evidence="2" type="ORF">SCHPADRAFT_942987</name>
</gene>
<evidence type="ECO:0000256" key="1">
    <source>
        <dbReference type="SAM" id="MobiDB-lite"/>
    </source>
</evidence>
<reference evidence="2 3" key="1">
    <citation type="submission" date="2015-04" db="EMBL/GenBank/DDBJ databases">
        <title>Complete genome sequence of Schizopora paradoxa KUC8140, a cosmopolitan wood degrader in East Asia.</title>
        <authorList>
            <consortium name="DOE Joint Genome Institute"/>
            <person name="Min B."/>
            <person name="Park H."/>
            <person name="Jang Y."/>
            <person name="Kim J.-J."/>
            <person name="Kim K.H."/>
            <person name="Pangilinan J."/>
            <person name="Lipzen A."/>
            <person name="Riley R."/>
            <person name="Grigoriev I.V."/>
            <person name="Spatafora J.W."/>
            <person name="Choi I.-G."/>
        </authorList>
    </citation>
    <scope>NUCLEOTIDE SEQUENCE [LARGE SCALE GENOMIC DNA]</scope>
    <source>
        <strain evidence="2 3">KUC8140</strain>
    </source>
</reference>
<evidence type="ECO:0000313" key="2">
    <source>
        <dbReference type="EMBL" id="KLO10226.1"/>
    </source>
</evidence>
<accession>A0A0H2RZL2</accession>
<name>A0A0H2RZL2_9AGAM</name>
<keyword evidence="3" id="KW-1185">Reference proteome</keyword>
<feature type="region of interest" description="Disordered" evidence="1">
    <location>
        <begin position="31"/>
        <end position="50"/>
    </location>
</feature>
<dbReference type="AlphaFoldDB" id="A0A0H2RZL2"/>
<evidence type="ECO:0000313" key="3">
    <source>
        <dbReference type="Proteomes" id="UP000053477"/>
    </source>
</evidence>